<accession>A0A0N4ZLA1</accession>
<name>A0A0N4ZLA1_PARTI</name>
<sequence>MNFMYQRLMRNFISPLEVFEVVKEFIKEEEEVTKYRHQYMDIYQWPTYLEETISEISLGLNFDDDTQWNENTYFIHWEGCYRDSETADYFSITGQSFKIVCQKVCILFEEFNIKNNDIVCMFSPPVLQLPIVMSAAISRGIVFAPMSPESFNDKIELINYLKNIPILPKAIITVDTFFDGKKWVNCKDILDDVINSLSEYKSVKIFVIRHGGPHPGVPPPSYQNEGRRPNYKLQINMIHNKDYKWGKLMEKIKIPLTDNNNNYIIKKSIDNILYIDSKFINTLQFNILISLTKKLFTNGCSKNRLHFIVSPSDSLFFVVQLHTLIKMRMTFLITECLTDSLSNNLKRINEIFVDYNPSTVSLHENIILDKGDKEIFKLINSIQKIFVTGNTQPLDGIPVNNIIYS</sequence>
<organism evidence="1 2">
    <name type="scientific">Parastrongyloides trichosuri</name>
    <name type="common">Possum-specific nematode worm</name>
    <dbReference type="NCBI Taxonomy" id="131310"/>
    <lineage>
        <taxon>Eukaryota</taxon>
        <taxon>Metazoa</taxon>
        <taxon>Ecdysozoa</taxon>
        <taxon>Nematoda</taxon>
        <taxon>Chromadorea</taxon>
        <taxon>Rhabditida</taxon>
        <taxon>Tylenchina</taxon>
        <taxon>Panagrolaimomorpha</taxon>
        <taxon>Strongyloidoidea</taxon>
        <taxon>Strongyloididae</taxon>
        <taxon>Parastrongyloides</taxon>
    </lineage>
</organism>
<dbReference type="AlphaFoldDB" id="A0A0N4ZLA1"/>
<evidence type="ECO:0000313" key="1">
    <source>
        <dbReference type="Proteomes" id="UP000038045"/>
    </source>
</evidence>
<dbReference type="SUPFAM" id="SSF56801">
    <property type="entry name" value="Acetyl-CoA synthetase-like"/>
    <property type="match status" value="1"/>
</dbReference>
<evidence type="ECO:0000313" key="2">
    <source>
        <dbReference type="WBParaSite" id="PTRK_0000905500.1"/>
    </source>
</evidence>
<protein>
    <submittedName>
        <fullName evidence="2">AMP-binding domain-containing protein</fullName>
    </submittedName>
</protein>
<reference evidence="2" key="1">
    <citation type="submission" date="2017-02" db="UniProtKB">
        <authorList>
            <consortium name="WormBaseParasite"/>
        </authorList>
    </citation>
    <scope>IDENTIFICATION</scope>
</reference>
<dbReference type="STRING" id="131310.A0A0N4ZLA1"/>
<proteinExistence type="predicted"/>
<dbReference type="WBParaSite" id="PTRK_0000905500.1">
    <property type="protein sequence ID" value="PTRK_0000905500.1"/>
    <property type="gene ID" value="PTRK_0000905500"/>
</dbReference>
<dbReference type="InterPro" id="IPR042099">
    <property type="entry name" value="ANL_N_sf"/>
</dbReference>
<keyword evidence="1" id="KW-1185">Reference proteome</keyword>
<dbReference type="Gene3D" id="3.40.50.12780">
    <property type="entry name" value="N-terminal domain of ligase-like"/>
    <property type="match status" value="1"/>
</dbReference>
<dbReference type="Proteomes" id="UP000038045">
    <property type="component" value="Unplaced"/>
</dbReference>